<dbReference type="Pfam" id="PF14390">
    <property type="entry name" value="DUF4420"/>
    <property type="match status" value="1"/>
</dbReference>
<protein>
    <submittedName>
        <fullName evidence="1">PD-(D/E)XK motif protein</fullName>
    </submittedName>
</protein>
<proteinExistence type="predicted"/>
<dbReference type="AlphaFoldDB" id="A0A926HSN7"/>
<dbReference type="InterPro" id="IPR025534">
    <property type="entry name" value="DUF4420"/>
</dbReference>
<dbReference type="RefSeq" id="WP_249320673.1">
    <property type="nucleotide sequence ID" value="NZ_JACRSN010000035.1"/>
</dbReference>
<dbReference type="EMBL" id="JACRSN010000035">
    <property type="protein sequence ID" value="MBC8535009.1"/>
    <property type="molecule type" value="Genomic_DNA"/>
</dbReference>
<evidence type="ECO:0000313" key="2">
    <source>
        <dbReference type="Proteomes" id="UP000651482"/>
    </source>
</evidence>
<name>A0A926HSN7_9FIRM</name>
<sequence>MKITAEYLHEKWNAFNYYDGGYIQIEVKHALEWHVGYKEIDQKALVIISQNEPELLPSSKSIAVTKGRRTDGRWTLSFVLMRNEQDSVFELLCADLISYSQTVDNEISALNLTVRRFKQWNKLLEHQRKSLMDESNRKGLLGELIYLCEVIDAGYPILPAVQGWVGPDGADQDFVYADNWHEVKSVGVSADSVKISSLEQLANTDPGELVVMLIDKCAPEHSGAVSLGEQVDHTFRRVHENDDAYSLLESKLMRYGFIDLPEYREQKYVCSGEMHFRVDADFPRLTSDNVVPQIIEVQYSISLASIEDWRVEG</sequence>
<reference evidence="1" key="1">
    <citation type="submission" date="2020-08" db="EMBL/GenBank/DDBJ databases">
        <title>Genome public.</title>
        <authorList>
            <person name="Liu C."/>
            <person name="Sun Q."/>
        </authorList>
    </citation>
    <scope>NUCLEOTIDE SEQUENCE</scope>
    <source>
        <strain evidence="1">NSJ-40</strain>
    </source>
</reference>
<keyword evidence="2" id="KW-1185">Reference proteome</keyword>
<gene>
    <name evidence="1" type="ORF">IAG03_13705</name>
</gene>
<comment type="caution">
    <text evidence="1">The sequence shown here is derived from an EMBL/GenBank/DDBJ whole genome shotgun (WGS) entry which is preliminary data.</text>
</comment>
<evidence type="ECO:0000313" key="1">
    <source>
        <dbReference type="EMBL" id="MBC8535009.1"/>
    </source>
</evidence>
<accession>A0A926HSN7</accession>
<organism evidence="1 2">
    <name type="scientific">Yeguia hominis</name>
    <dbReference type="NCBI Taxonomy" id="2763662"/>
    <lineage>
        <taxon>Bacteria</taxon>
        <taxon>Bacillati</taxon>
        <taxon>Bacillota</taxon>
        <taxon>Clostridia</taxon>
        <taxon>Eubacteriales</taxon>
        <taxon>Yeguiaceae</taxon>
        <taxon>Yeguia</taxon>
    </lineage>
</organism>
<dbReference type="Proteomes" id="UP000651482">
    <property type="component" value="Unassembled WGS sequence"/>
</dbReference>